<name>W4FBM5_APHAT</name>
<accession>W4FBM5</accession>
<reference evidence="1" key="1">
    <citation type="submission" date="2013-12" db="EMBL/GenBank/DDBJ databases">
        <title>The Genome Sequence of Aphanomyces astaci APO3.</title>
        <authorList>
            <consortium name="The Broad Institute Genomics Platform"/>
            <person name="Russ C."/>
            <person name="Tyler B."/>
            <person name="van West P."/>
            <person name="Dieguez-Uribeondo J."/>
            <person name="Young S.K."/>
            <person name="Zeng Q."/>
            <person name="Gargeya S."/>
            <person name="Fitzgerald M."/>
            <person name="Abouelleil A."/>
            <person name="Alvarado L."/>
            <person name="Chapman S.B."/>
            <person name="Gainer-Dewar J."/>
            <person name="Goldberg J."/>
            <person name="Griggs A."/>
            <person name="Gujja S."/>
            <person name="Hansen M."/>
            <person name="Howarth C."/>
            <person name="Imamovic A."/>
            <person name="Ireland A."/>
            <person name="Larimer J."/>
            <person name="McCowan C."/>
            <person name="Murphy C."/>
            <person name="Pearson M."/>
            <person name="Poon T.W."/>
            <person name="Priest M."/>
            <person name="Roberts A."/>
            <person name="Saif S."/>
            <person name="Shea T."/>
            <person name="Sykes S."/>
            <person name="Wortman J."/>
            <person name="Nusbaum C."/>
            <person name="Birren B."/>
        </authorList>
    </citation>
    <scope>NUCLEOTIDE SEQUENCE [LARGE SCALE GENOMIC DNA]</scope>
    <source>
        <strain evidence="1">APO3</strain>
    </source>
</reference>
<feature type="non-terminal residue" evidence="1">
    <location>
        <position position="94"/>
    </location>
</feature>
<sequence>MRNSPGSFLGTIRGAETHVAQLFRYTSPAASSSLTCVFSLSSWAGGYHHIPHLTGTVPGLIRTRRGSTLISSSSLISRLNASQSFTGEVTCSRG</sequence>
<dbReference type="GeneID" id="20820764"/>
<evidence type="ECO:0000313" key="1">
    <source>
        <dbReference type="EMBL" id="ETV64319.1"/>
    </source>
</evidence>
<dbReference type="AlphaFoldDB" id="W4FBM5"/>
<dbReference type="EMBL" id="KI913328">
    <property type="protein sequence ID" value="ETV64319.1"/>
    <property type="molecule type" value="Genomic_DNA"/>
</dbReference>
<organism evidence="1">
    <name type="scientific">Aphanomyces astaci</name>
    <name type="common">Crayfish plague agent</name>
    <dbReference type="NCBI Taxonomy" id="112090"/>
    <lineage>
        <taxon>Eukaryota</taxon>
        <taxon>Sar</taxon>
        <taxon>Stramenopiles</taxon>
        <taxon>Oomycota</taxon>
        <taxon>Saprolegniomycetes</taxon>
        <taxon>Saprolegniales</taxon>
        <taxon>Verrucalvaceae</taxon>
        <taxon>Aphanomyces</taxon>
    </lineage>
</organism>
<dbReference type="VEuPathDB" id="FungiDB:H257_18768"/>
<protein>
    <submittedName>
        <fullName evidence="1">Uncharacterized protein</fullName>
    </submittedName>
</protein>
<dbReference type="RefSeq" id="XP_009846192.1">
    <property type="nucleotide sequence ID" value="XM_009847890.1"/>
</dbReference>
<proteinExistence type="predicted"/>
<gene>
    <name evidence="1" type="ORF">H257_18768</name>
</gene>